<evidence type="ECO:0008006" key="11">
    <source>
        <dbReference type="Google" id="ProtNLM"/>
    </source>
</evidence>
<dbReference type="PANTHER" id="PTHR34979:SF1">
    <property type="entry name" value="INNER MEMBRANE PROTEIN YGAZ"/>
    <property type="match status" value="1"/>
</dbReference>
<name>A0ABP9EC83_9PSEU</name>
<sequence length="237" mass="23832">MSITERHTAPRGEIATAVRDLAPVALGLAPFALLIGVTGARSAAGAGTAVLSSVLLLGGSAQLTALTLLAGGASAGAVVATVALVNARFLLYAAALEPRFRDQPTWFRWLAPHFVVDPTYAMVAGRADLEDPARFRRYWLTAGGGLAAAWVAMTALGAVLAPVLPASAALTVAAPAMFLAMLVPHLRARAGRLAAVVAAVVAVLAAGLPDGLGLLAAITAGVVTATVAESLTDRSPS</sequence>
<dbReference type="PANTHER" id="PTHR34979">
    <property type="entry name" value="INNER MEMBRANE PROTEIN YGAZ"/>
    <property type="match status" value="1"/>
</dbReference>
<keyword evidence="5 8" id="KW-0812">Transmembrane</keyword>
<feature type="transmembrane region" description="Helical" evidence="8">
    <location>
        <begin position="190"/>
        <end position="208"/>
    </location>
</feature>
<evidence type="ECO:0000256" key="4">
    <source>
        <dbReference type="ARBA" id="ARBA00022475"/>
    </source>
</evidence>
<evidence type="ECO:0000256" key="5">
    <source>
        <dbReference type="ARBA" id="ARBA00022692"/>
    </source>
</evidence>
<evidence type="ECO:0000256" key="7">
    <source>
        <dbReference type="ARBA" id="ARBA00023136"/>
    </source>
</evidence>
<feature type="transmembrane region" description="Helical" evidence="8">
    <location>
        <begin position="166"/>
        <end position="183"/>
    </location>
</feature>
<protein>
    <recommendedName>
        <fullName evidence="11">4-azaleucine resistance transporter AzlC</fullName>
    </recommendedName>
</protein>
<evidence type="ECO:0000313" key="10">
    <source>
        <dbReference type="Proteomes" id="UP001500457"/>
    </source>
</evidence>
<comment type="similarity">
    <text evidence="2">Belongs to the AzlC family.</text>
</comment>
<dbReference type="InterPro" id="IPR011606">
    <property type="entry name" value="Brnchd-chn_aa_trnsp_permease"/>
</dbReference>
<organism evidence="9 10">
    <name type="scientific">Actinomycetospora straminea</name>
    <dbReference type="NCBI Taxonomy" id="663607"/>
    <lineage>
        <taxon>Bacteria</taxon>
        <taxon>Bacillati</taxon>
        <taxon>Actinomycetota</taxon>
        <taxon>Actinomycetes</taxon>
        <taxon>Pseudonocardiales</taxon>
        <taxon>Pseudonocardiaceae</taxon>
        <taxon>Actinomycetospora</taxon>
    </lineage>
</organism>
<evidence type="ECO:0000256" key="2">
    <source>
        <dbReference type="ARBA" id="ARBA00010735"/>
    </source>
</evidence>
<evidence type="ECO:0000256" key="8">
    <source>
        <dbReference type="SAM" id="Phobius"/>
    </source>
</evidence>
<evidence type="ECO:0000256" key="3">
    <source>
        <dbReference type="ARBA" id="ARBA00022448"/>
    </source>
</evidence>
<reference evidence="10" key="1">
    <citation type="journal article" date="2019" name="Int. J. Syst. Evol. Microbiol.">
        <title>The Global Catalogue of Microorganisms (GCM) 10K type strain sequencing project: providing services to taxonomists for standard genome sequencing and annotation.</title>
        <authorList>
            <consortium name="The Broad Institute Genomics Platform"/>
            <consortium name="The Broad Institute Genome Sequencing Center for Infectious Disease"/>
            <person name="Wu L."/>
            <person name="Ma J."/>
        </authorList>
    </citation>
    <scope>NUCLEOTIDE SEQUENCE [LARGE SCALE GENOMIC DNA]</scope>
    <source>
        <strain evidence="10">JCM 17983</strain>
    </source>
</reference>
<keyword evidence="4" id="KW-1003">Cell membrane</keyword>
<dbReference type="RefSeq" id="WP_274230591.1">
    <property type="nucleotide sequence ID" value="NZ_BAABHQ010000005.1"/>
</dbReference>
<evidence type="ECO:0000256" key="1">
    <source>
        <dbReference type="ARBA" id="ARBA00004651"/>
    </source>
</evidence>
<feature type="transmembrane region" description="Helical" evidence="8">
    <location>
        <begin position="138"/>
        <end position="160"/>
    </location>
</feature>
<keyword evidence="7 8" id="KW-0472">Membrane</keyword>
<proteinExistence type="inferred from homology"/>
<feature type="transmembrane region" description="Helical" evidence="8">
    <location>
        <begin position="21"/>
        <end position="43"/>
    </location>
</feature>
<dbReference type="Pfam" id="PF03591">
    <property type="entry name" value="AzlC"/>
    <property type="match status" value="1"/>
</dbReference>
<keyword evidence="10" id="KW-1185">Reference proteome</keyword>
<evidence type="ECO:0000313" key="9">
    <source>
        <dbReference type="EMBL" id="GAA4872834.1"/>
    </source>
</evidence>
<gene>
    <name evidence="9" type="ORF">GCM10023203_23170</name>
</gene>
<comment type="subcellular location">
    <subcellularLocation>
        <location evidence="1">Cell membrane</location>
        <topology evidence="1">Multi-pass membrane protein</topology>
    </subcellularLocation>
</comment>
<keyword evidence="6 8" id="KW-1133">Transmembrane helix</keyword>
<accession>A0ABP9EC83</accession>
<keyword evidence="3" id="KW-0813">Transport</keyword>
<comment type="caution">
    <text evidence="9">The sequence shown here is derived from an EMBL/GenBank/DDBJ whole genome shotgun (WGS) entry which is preliminary data.</text>
</comment>
<evidence type="ECO:0000256" key="6">
    <source>
        <dbReference type="ARBA" id="ARBA00022989"/>
    </source>
</evidence>
<dbReference type="Proteomes" id="UP001500457">
    <property type="component" value="Unassembled WGS sequence"/>
</dbReference>
<feature type="transmembrane region" description="Helical" evidence="8">
    <location>
        <begin position="63"/>
        <end position="91"/>
    </location>
</feature>
<dbReference type="EMBL" id="BAABHQ010000005">
    <property type="protein sequence ID" value="GAA4872834.1"/>
    <property type="molecule type" value="Genomic_DNA"/>
</dbReference>